<accession>A0ABV3F9Q8</accession>
<feature type="region of interest" description="Disordered" evidence="1">
    <location>
        <begin position="76"/>
        <end position="168"/>
    </location>
</feature>
<reference evidence="2 3" key="1">
    <citation type="submission" date="2024-06" db="EMBL/GenBank/DDBJ databases">
        <title>The Natural Products Discovery Center: Release of the First 8490 Sequenced Strains for Exploring Actinobacteria Biosynthetic Diversity.</title>
        <authorList>
            <person name="Kalkreuter E."/>
            <person name="Kautsar S.A."/>
            <person name="Yang D."/>
            <person name="Bader C.D."/>
            <person name="Teijaro C.N."/>
            <person name="Fluegel L."/>
            <person name="Davis C.M."/>
            <person name="Simpson J.R."/>
            <person name="Lauterbach L."/>
            <person name="Steele A.D."/>
            <person name="Gui C."/>
            <person name="Meng S."/>
            <person name="Li G."/>
            <person name="Viehrig K."/>
            <person name="Ye F."/>
            <person name="Su P."/>
            <person name="Kiefer A.F."/>
            <person name="Nichols A."/>
            <person name="Cepeda A.J."/>
            <person name="Yan W."/>
            <person name="Fan B."/>
            <person name="Jiang Y."/>
            <person name="Adhikari A."/>
            <person name="Zheng C.-J."/>
            <person name="Schuster L."/>
            <person name="Cowan T.M."/>
            <person name="Smanski M.J."/>
            <person name="Chevrette M.G."/>
            <person name="De Carvalho L.P.S."/>
            <person name="Shen B."/>
        </authorList>
    </citation>
    <scope>NUCLEOTIDE SEQUENCE [LARGE SCALE GENOMIC DNA]</scope>
    <source>
        <strain evidence="2 3">NPDC050671</strain>
    </source>
</reference>
<dbReference type="EMBL" id="JBFAIH010000009">
    <property type="protein sequence ID" value="MEV0364444.1"/>
    <property type="molecule type" value="Genomic_DNA"/>
</dbReference>
<organism evidence="2 3">
    <name type="scientific">Nocardia fusca</name>
    <dbReference type="NCBI Taxonomy" id="941183"/>
    <lineage>
        <taxon>Bacteria</taxon>
        <taxon>Bacillati</taxon>
        <taxon>Actinomycetota</taxon>
        <taxon>Actinomycetes</taxon>
        <taxon>Mycobacteriales</taxon>
        <taxon>Nocardiaceae</taxon>
        <taxon>Nocardia</taxon>
    </lineage>
</organism>
<gene>
    <name evidence="2" type="ORF">AB0H72_17270</name>
</gene>
<feature type="compositionally biased region" description="Pro residues" evidence="1">
    <location>
        <begin position="110"/>
        <end position="128"/>
    </location>
</feature>
<protein>
    <submittedName>
        <fullName evidence="2">Uncharacterized protein</fullName>
    </submittedName>
</protein>
<evidence type="ECO:0000313" key="2">
    <source>
        <dbReference type="EMBL" id="MEV0364444.1"/>
    </source>
</evidence>
<dbReference type="Proteomes" id="UP001551658">
    <property type="component" value="Unassembled WGS sequence"/>
</dbReference>
<comment type="caution">
    <text evidence="2">The sequence shown here is derived from an EMBL/GenBank/DDBJ whole genome shotgun (WGS) entry which is preliminary data.</text>
</comment>
<keyword evidence="3" id="KW-1185">Reference proteome</keyword>
<feature type="compositionally biased region" description="Acidic residues" evidence="1">
    <location>
        <begin position="146"/>
        <end position="155"/>
    </location>
</feature>
<evidence type="ECO:0000256" key="1">
    <source>
        <dbReference type="SAM" id="MobiDB-lite"/>
    </source>
</evidence>
<name>A0ABV3F9Q8_9NOCA</name>
<sequence length="168" mass="18681">MSSPEPVHDLARGDIGVSRQLSKALEVIMAGTTDPRLKDQIRAILDGRASARELMHSDAFNVVLDQTMPAAMQQFAEMPEEERQRLAAQGQRQLDQLRDQPSTWSGPVPSAEPSPPPSPQVAPQPPASPVGSARPGGRRSYRDEVVTPDEPDEDDLYFRDRWQNGWMR</sequence>
<proteinExistence type="predicted"/>
<dbReference type="RefSeq" id="WP_357979548.1">
    <property type="nucleotide sequence ID" value="NZ_JBFAIH010000009.1"/>
</dbReference>
<evidence type="ECO:0000313" key="3">
    <source>
        <dbReference type="Proteomes" id="UP001551658"/>
    </source>
</evidence>